<dbReference type="InterPro" id="IPR039595">
    <property type="entry name" value="TE2IP/Rap1"/>
</dbReference>
<keyword evidence="3 5" id="KW-0804">Transcription</keyword>
<name>A0A9F2QZZ1_PYTBI</name>
<protein>
    <recommendedName>
        <fullName evidence="5">Telomeric repeat-binding factor 2-interacting protein 1</fullName>
        <shortName evidence="5">TERF2-interacting telomeric protein 1</shortName>
    </recommendedName>
    <alternativeName>
        <fullName evidence="5">Repressor/activator protein 1 homolog</fullName>
    </alternativeName>
</protein>
<dbReference type="GO" id="GO:0070187">
    <property type="term" value="C:shelterin complex"/>
    <property type="evidence" value="ECO:0007669"/>
    <property type="project" value="TreeGrafter"/>
</dbReference>
<dbReference type="Proteomes" id="UP000695026">
    <property type="component" value="Unplaced"/>
</dbReference>
<keyword evidence="5" id="KW-0158">Chromosome</keyword>
<evidence type="ECO:0000313" key="7">
    <source>
        <dbReference type="Proteomes" id="UP000695026"/>
    </source>
</evidence>
<dbReference type="Pfam" id="PF11626">
    <property type="entry name" value="Rap1_C"/>
    <property type="match status" value="1"/>
</dbReference>
<comment type="subunit">
    <text evidence="5">Homodimer.</text>
</comment>
<dbReference type="OMA" id="MERLMGE"/>
<evidence type="ECO:0000256" key="4">
    <source>
        <dbReference type="ARBA" id="ARBA00023242"/>
    </source>
</evidence>
<dbReference type="GO" id="GO:0010833">
    <property type="term" value="P:telomere maintenance via telomere lengthening"/>
    <property type="evidence" value="ECO:0007669"/>
    <property type="project" value="UniProtKB-UniRule"/>
</dbReference>
<dbReference type="RefSeq" id="XP_007431830.1">
    <property type="nucleotide sequence ID" value="XM_007431768.3"/>
</dbReference>
<dbReference type="OrthoDB" id="435460at2759"/>
<keyword evidence="7" id="KW-1185">Reference proteome</keyword>
<comment type="subcellular location">
    <subcellularLocation>
        <location evidence="5">Nucleus</location>
    </subcellularLocation>
    <subcellularLocation>
        <location evidence="5">Chromosome</location>
        <location evidence="5">Telomere</location>
    </subcellularLocation>
</comment>
<organism evidence="7 8">
    <name type="scientific">Python bivittatus</name>
    <name type="common">Burmese python</name>
    <name type="synonym">Python molurus bivittatus</name>
    <dbReference type="NCBI Taxonomy" id="176946"/>
    <lineage>
        <taxon>Eukaryota</taxon>
        <taxon>Metazoa</taxon>
        <taxon>Chordata</taxon>
        <taxon>Craniata</taxon>
        <taxon>Vertebrata</taxon>
        <taxon>Euteleostomi</taxon>
        <taxon>Lepidosauria</taxon>
        <taxon>Squamata</taxon>
        <taxon>Bifurcata</taxon>
        <taxon>Unidentata</taxon>
        <taxon>Episquamata</taxon>
        <taxon>Toxicofera</taxon>
        <taxon>Serpentes</taxon>
        <taxon>Henophidia</taxon>
        <taxon>Pythonidae</taxon>
        <taxon>Python</taxon>
    </lineage>
</organism>
<accession>A0A9F2QZZ1</accession>
<comment type="function">
    <text evidence="5">Acts both as a regulator of telomere function and as a transcription regulator. Involved in the regulation of telomere length and protection as a component of the shelterin complex (telosome). Does not bind DNA directly: recruited to telomeric double-stranded 5'-TTAGGG-3' repeats via its interaction with terf2. Independently of its function in telomeres, also acts as a transcription regulator: recruited to extratelomeric 5'-TTAGGG-3' sites via its association with terf2 or other factors, and regulates gene expression.</text>
</comment>
<feature type="domain" description="TRF2-interacting telomeric protein/Rap1 C-terminal" evidence="6">
    <location>
        <begin position="5"/>
        <end position="79"/>
    </location>
</feature>
<dbReference type="CTD" id="54386"/>
<keyword evidence="4 5" id="KW-0539">Nucleus</keyword>
<evidence type="ECO:0000256" key="3">
    <source>
        <dbReference type="ARBA" id="ARBA00023163"/>
    </source>
</evidence>
<comment type="similarity">
    <text evidence="5">Belongs to the RAP1 family.</text>
</comment>
<dbReference type="InterPro" id="IPR021661">
    <property type="entry name" value="Rap1_C"/>
</dbReference>
<keyword evidence="5" id="KW-0779">Telomere</keyword>
<evidence type="ECO:0000313" key="8">
    <source>
        <dbReference type="RefSeq" id="XP_007431830.1"/>
    </source>
</evidence>
<evidence type="ECO:0000256" key="2">
    <source>
        <dbReference type="ARBA" id="ARBA00023159"/>
    </source>
</evidence>
<dbReference type="PANTHER" id="PTHR16466">
    <property type="entry name" value="TELOMERE REPEAT-BINDING FACTOR 2-INTERACTING PROTEIN 1"/>
    <property type="match status" value="1"/>
</dbReference>
<evidence type="ECO:0000256" key="5">
    <source>
        <dbReference type="RuleBase" id="RU367107"/>
    </source>
</evidence>
<keyword evidence="1 5" id="KW-0805">Transcription regulation</keyword>
<dbReference type="GO" id="GO:0031848">
    <property type="term" value="P:protection from non-homologous end joining at telomere"/>
    <property type="evidence" value="ECO:0007669"/>
    <property type="project" value="TreeGrafter"/>
</dbReference>
<dbReference type="GO" id="GO:0042162">
    <property type="term" value="F:telomeric DNA binding"/>
    <property type="evidence" value="ECO:0007669"/>
    <property type="project" value="TreeGrafter"/>
</dbReference>
<evidence type="ECO:0000256" key="1">
    <source>
        <dbReference type="ARBA" id="ARBA00023015"/>
    </source>
</evidence>
<sequence length="82" mass="9053">MKRFMAEFGADLAAVAQAFLKNSGEAAAAAECLRTGQRSDGCPLWSRQDDADLLEGREEARNNLETKYGVENVRKRVGFRTS</sequence>
<evidence type="ECO:0000259" key="6">
    <source>
        <dbReference type="Pfam" id="PF11626"/>
    </source>
</evidence>
<gene>
    <name evidence="8" type="primary">TERF2IP</name>
</gene>
<dbReference type="KEGG" id="pbi:103062710"/>
<proteinExistence type="inferred from homology"/>
<dbReference type="AlphaFoldDB" id="A0A9F2QZZ1"/>
<reference evidence="8" key="1">
    <citation type="submission" date="2025-08" db="UniProtKB">
        <authorList>
            <consortium name="RefSeq"/>
        </authorList>
    </citation>
    <scope>IDENTIFICATION</scope>
    <source>
        <tissue evidence="8">Liver</tissue>
    </source>
</reference>
<dbReference type="GO" id="GO:0006355">
    <property type="term" value="P:regulation of DNA-templated transcription"/>
    <property type="evidence" value="ECO:0007669"/>
    <property type="project" value="UniProtKB-UniRule"/>
</dbReference>
<dbReference type="GeneID" id="103062710"/>
<keyword evidence="2 5" id="KW-0010">Activator</keyword>
<dbReference type="PANTHER" id="PTHR16466:SF6">
    <property type="entry name" value="TELOMERIC REPEAT-BINDING FACTOR 2-INTERACTING PROTEIN 1"/>
    <property type="match status" value="1"/>
</dbReference>